<dbReference type="Proteomes" id="UP001202831">
    <property type="component" value="Unassembled WGS sequence"/>
</dbReference>
<organism evidence="3 4">
    <name type="scientific">Shewanella corallii</name>
    <dbReference type="NCBI Taxonomy" id="560080"/>
    <lineage>
        <taxon>Bacteria</taxon>
        <taxon>Pseudomonadati</taxon>
        <taxon>Pseudomonadota</taxon>
        <taxon>Gammaproteobacteria</taxon>
        <taxon>Alteromonadales</taxon>
        <taxon>Shewanellaceae</taxon>
        <taxon>Shewanella</taxon>
    </lineage>
</organism>
<dbReference type="SUPFAM" id="SSF52540">
    <property type="entry name" value="P-loop containing nucleoside triphosphate hydrolases"/>
    <property type="match status" value="1"/>
</dbReference>
<keyword evidence="1" id="KW-0175">Coiled coil</keyword>
<reference evidence="3 4" key="1">
    <citation type="submission" date="2022-01" db="EMBL/GenBank/DDBJ databases">
        <title>Whole genome-based taxonomy of the Shewanellaceae.</title>
        <authorList>
            <person name="Martin-Rodriguez A.J."/>
        </authorList>
    </citation>
    <scope>NUCLEOTIDE SEQUENCE [LARGE SCALE GENOMIC DNA]</scope>
    <source>
        <strain evidence="3 4">DSM 21332</strain>
    </source>
</reference>
<name>A0ABT0NCB9_9GAMM</name>
<sequence>MSANPELKFESRDEFQRRKIAEKVIKLLKSEISVSPMVIDGTWGLGKTEFCHKLIDLMQEEDCHELIYIDAFKADHANEPLLTVLAEVVKSLPDDNQRNNLIQKALPALRYSLKAGAKAVVSHLLKQDVADVVEGFEQEVQQVTDKAIDTSVESLLKDHVDAEKNLEALRKSLATVTADKPLVIFIDELDRCRPDFAVLMLETIKHTFDVEGVQFVLVTNTEQLKASINHCYGPTIDAQRYLDKFLKFSFTLPSTIRNYNYETRLASAQHYINQILHSPILKDSGLERDSYLALMERIIEVNKISLREVETFVRHLEIYQMLSDEDPLGNKVWSYKLLRLLGISLYCFNPELAKETVGNKLDAKRLGEFLLLQGELPALDQNGHYPEYADIILFALSKECKFNVDFYNSSNSELETKWQSLAEQIFEDRYWISKGERLKVVIEAVISLGLTESR</sequence>
<dbReference type="EMBL" id="JAKIKT010000011">
    <property type="protein sequence ID" value="MCL2916121.1"/>
    <property type="molecule type" value="Genomic_DNA"/>
</dbReference>
<proteinExistence type="predicted"/>
<accession>A0ABT0NCB9</accession>
<dbReference type="Pfam" id="PF07693">
    <property type="entry name" value="KAP_NTPase"/>
    <property type="match status" value="1"/>
</dbReference>
<keyword evidence="4" id="KW-1185">Reference proteome</keyword>
<evidence type="ECO:0000259" key="2">
    <source>
        <dbReference type="Pfam" id="PF07693"/>
    </source>
</evidence>
<evidence type="ECO:0000313" key="4">
    <source>
        <dbReference type="Proteomes" id="UP001202831"/>
    </source>
</evidence>
<dbReference type="Gene3D" id="3.40.50.300">
    <property type="entry name" value="P-loop containing nucleotide triphosphate hydrolases"/>
    <property type="match status" value="1"/>
</dbReference>
<dbReference type="RefSeq" id="WP_249250670.1">
    <property type="nucleotide sequence ID" value="NZ_JAKIKT010000011.1"/>
</dbReference>
<feature type="domain" description="KAP NTPase" evidence="2">
    <location>
        <begin position="17"/>
        <end position="322"/>
    </location>
</feature>
<gene>
    <name evidence="3" type="ORF">L2725_20485</name>
</gene>
<feature type="coiled-coil region" evidence="1">
    <location>
        <begin position="152"/>
        <end position="179"/>
    </location>
</feature>
<comment type="caution">
    <text evidence="3">The sequence shown here is derived from an EMBL/GenBank/DDBJ whole genome shotgun (WGS) entry which is preliminary data.</text>
</comment>
<dbReference type="InterPro" id="IPR027417">
    <property type="entry name" value="P-loop_NTPase"/>
</dbReference>
<evidence type="ECO:0000313" key="3">
    <source>
        <dbReference type="EMBL" id="MCL2916121.1"/>
    </source>
</evidence>
<evidence type="ECO:0000256" key="1">
    <source>
        <dbReference type="SAM" id="Coils"/>
    </source>
</evidence>
<protein>
    <submittedName>
        <fullName evidence="3">KAP family NTPase</fullName>
    </submittedName>
</protein>
<dbReference type="InterPro" id="IPR011646">
    <property type="entry name" value="KAP_P-loop"/>
</dbReference>